<feature type="region of interest" description="Disordered" evidence="1">
    <location>
        <begin position="560"/>
        <end position="605"/>
    </location>
</feature>
<dbReference type="Proteomes" id="UP000002009">
    <property type="component" value="Chromosome 9"/>
</dbReference>
<organism evidence="2 3">
    <name type="scientific">Micromonas commoda (strain RCC299 / NOUM17 / CCMP2709)</name>
    <name type="common">Picoplanktonic green alga</name>
    <dbReference type="NCBI Taxonomy" id="296587"/>
    <lineage>
        <taxon>Eukaryota</taxon>
        <taxon>Viridiplantae</taxon>
        <taxon>Chlorophyta</taxon>
        <taxon>Mamiellophyceae</taxon>
        <taxon>Mamiellales</taxon>
        <taxon>Mamiellaceae</taxon>
        <taxon>Micromonas</taxon>
    </lineage>
</organism>
<dbReference type="KEGG" id="mis:MICPUN_61111"/>
<feature type="region of interest" description="Disordered" evidence="1">
    <location>
        <begin position="1217"/>
        <end position="1243"/>
    </location>
</feature>
<name>C1EBL2_MICCC</name>
<evidence type="ECO:0000313" key="3">
    <source>
        <dbReference type="Proteomes" id="UP000002009"/>
    </source>
</evidence>
<dbReference type="GeneID" id="8246039"/>
<feature type="region of interest" description="Disordered" evidence="1">
    <location>
        <begin position="1"/>
        <end position="23"/>
    </location>
</feature>
<dbReference type="RefSeq" id="XP_002504485.1">
    <property type="nucleotide sequence ID" value="XM_002504439.1"/>
</dbReference>
<reference evidence="2 3" key="1">
    <citation type="journal article" date="2009" name="Science">
        <title>Green evolution and dynamic adaptations revealed by genomes of the marine picoeukaryotes Micromonas.</title>
        <authorList>
            <person name="Worden A.Z."/>
            <person name="Lee J.H."/>
            <person name="Mock T."/>
            <person name="Rouze P."/>
            <person name="Simmons M.P."/>
            <person name="Aerts A.L."/>
            <person name="Allen A.E."/>
            <person name="Cuvelier M.L."/>
            <person name="Derelle E."/>
            <person name="Everett M.V."/>
            <person name="Foulon E."/>
            <person name="Grimwood J."/>
            <person name="Gundlach H."/>
            <person name="Henrissat B."/>
            <person name="Napoli C."/>
            <person name="McDonald S.M."/>
            <person name="Parker M.S."/>
            <person name="Rombauts S."/>
            <person name="Salamov A."/>
            <person name="Von Dassow P."/>
            <person name="Badger J.H."/>
            <person name="Coutinho P.M."/>
            <person name="Demir E."/>
            <person name="Dubchak I."/>
            <person name="Gentemann C."/>
            <person name="Eikrem W."/>
            <person name="Gready J.E."/>
            <person name="John U."/>
            <person name="Lanier W."/>
            <person name="Lindquist E.A."/>
            <person name="Lucas S."/>
            <person name="Mayer K.F."/>
            <person name="Moreau H."/>
            <person name="Not F."/>
            <person name="Otillar R."/>
            <person name="Panaud O."/>
            <person name="Pangilinan J."/>
            <person name="Paulsen I."/>
            <person name="Piegu B."/>
            <person name="Poliakov A."/>
            <person name="Robbens S."/>
            <person name="Schmutz J."/>
            <person name="Toulza E."/>
            <person name="Wyss T."/>
            <person name="Zelensky A."/>
            <person name="Zhou K."/>
            <person name="Armbrust E.V."/>
            <person name="Bhattacharya D."/>
            <person name="Goodenough U.W."/>
            <person name="Van de Peer Y."/>
            <person name="Grigoriev I.V."/>
        </authorList>
    </citation>
    <scope>NUCLEOTIDE SEQUENCE [LARGE SCALE GENOMIC DNA]</scope>
    <source>
        <strain evidence="3">RCC299 / NOUM17</strain>
    </source>
</reference>
<accession>C1EBL2</accession>
<dbReference type="EMBL" id="CP001329">
    <property type="protein sequence ID" value="ACO65743.1"/>
    <property type="molecule type" value="Genomic_DNA"/>
</dbReference>
<proteinExistence type="predicted"/>
<evidence type="ECO:0000256" key="1">
    <source>
        <dbReference type="SAM" id="MobiDB-lite"/>
    </source>
</evidence>
<feature type="region of interest" description="Disordered" evidence="1">
    <location>
        <begin position="1400"/>
        <end position="1453"/>
    </location>
</feature>
<feature type="region of interest" description="Disordered" evidence="1">
    <location>
        <begin position="967"/>
        <end position="988"/>
    </location>
</feature>
<feature type="compositionally biased region" description="Low complexity" evidence="1">
    <location>
        <begin position="1217"/>
        <end position="1235"/>
    </location>
</feature>
<gene>
    <name evidence="2" type="ORF">MICPUN_61111</name>
</gene>
<feature type="region of interest" description="Disordered" evidence="1">
    <location>
        <begin position="353"/>
        <end position="374"/>
    </location>
</feature>
<feature type="compositionally biased region" description="Basic and acidic residues" evidence="1">
    <location>
        <begin position="1102"/>
        <end position="1111"/>
    </location>
</feature>
<sequence>MSPTTVLVPLDGESLPTHAESSSLPALLTQPHARPIRCVASMPGHIALAVSGSTYVHACSARPGDAKSAEAAMRRALSQKNGPAGGVARTASSDLRAAFGSGEFGGVVDGAGDVGGDDRRRDSQLSFHGASPVAKLMFLPQDDSRNVPCVLVAVQENGAVAAWCRVSRAGDDDDDAVGWTEMAEPSVPGGPPEIAPPLRGYRKGAHGVVIDAALAVTEAADGDTAGGGKSGLWGGCVVRVVTLVDSVGSDRSDPYGSASNASFGSKRVPSLIAREVRMPSVESVARAVRSPFSFVRDSTPTTPSTTPAADPLKDRTETATIAVEYPGAIALLGAGGSDLWVVCAGGGGEGGGGAGGGGGGTHGHKGEGGGGGGGMRRANGCEAYRWNAALGVATARVNVVAAAAAADAVAARIDGDRDWELPNREASTPAVALTAPGRELLAVTPRGEVIVASPPLQRCPVGTPSAPPSAPHGPPEPIAWRHLATLGGFREEFAPHAGGAGRRWACVGSVAARGSFLHIAWCFANDARGDRAGGDAVSGLDAAPGKSAVTTYHLSTGVAVGTAPMPSLPPPRGSLPLADDDDGEGGDGDDDDDDDAGRRRRRRRRRRRGLVVVAPGVGAFPEIIVTAYETGGTAGVFRLEQRVPASLAASIDAVVDGSLVDPLSVIEPPPSAVRRAARTLRLLANECAGWGGSAEGARRRASLALAELEAIAAARGFELDLDDGDDDEGGGALSAGGTLRAALLLRERDAGAVNAESWRSAAAKCVESVRSPASASSSFQGYLSSSADVRVVEDALRDAEAVDVEKYPSNDEVSGEVSESKWKRLGTPAMARRLDPAEWDDATWYDLEDDVPVHADMRVGLAVMESAEASSAAAVPESKALDADDGDALIKCRNAIHLATQAARARTEPTAALSAGTMFDNHAAETVADLCDGSFDGGNVIRATGDAFDDAFRLAVDHISTATLGAEERVANSRGGKTGHSSDADPGQRDYGVFESTCAVLHACWPRALPSFARAYAFKRGVPAKKIATVALRRLAPTKLELSDWPAGGVSCVARACLLHVAGHTRVATWMLLTGVRCTNDPEAALNEMMERCARVNAEKEVSGDVPEKFDTPGARRSTLVRHSSEEDDSSDSSGDDDDDAGDGAPMSARAFAAFGGSSIKAGLHRERPGKELRSTPLGWRLATELLRACASVDDVQATADVFDVLRASFTASAGAASAWQSPQSRSQSQSQSPPSAAPPKQTCVDVAEDGLCTAEGAAAAFLAAAGVAARCWAGGAVAEAARAFEKLTNVDPNEGIDERHDAPRLVTWDSARVDALERLAGEAASRLREMAANVRADEGSAPMSTRRGLVNNLFLGAGVGVNLYGAYFVLAFQGHLPPDWLPGAVLGYDEAVARGDDRRSARAGEGAGGVRGSTSAEGGVGGLGMSKVATPPPPKRGWWGTKRPGDGSSTAR</sequence>
<evidence type="ECO:0000313" key="2">
    <source>
        <dbReference type="EMBL" id="ACO65743.1"/>
    </source>
</evidence>
<protein>
    <submittedName>
        <fullName evidence="2">Uncharacterized protein</fullName>
    </submittedName>
</protein>
<keyword evidence="3" id="KW-1185">Reference proteome</keyword>
<dbReference type="InParanoid" id="C1EBL2"/>
<feature type="compositionally biased region" description="Acidic residues" evidence="1">
    <location>
        <begin position="1126"/>
        <end position="1142"/>
    </location>
</feature>
<feature type="compositionally biased region" description="Acidic residues" evidence="1">
    <location>
        <begin position="578"/>
        <end position="595"/>
    </location>
</feature>
<feature type="region of interest" description="Disordered" evidence="1">
    <location>
        <begin position="1102"/>
        <end position="1147"/>
    </location>
</feature>